<dbReference type="InterPro" id="IPR009875">
    <property type="entry name" value="PilZ_domain"/>
</dbReference>
<dbReference type="Proteomes" id="UP000050863">
    <property type="component" value="Unassembled WGS sequence"/>
</dbReference>
<feature type="domain" description="PilZ" evidence="1">
    <location>
        <begin position="4"/>
        <end position="88"/>
    </location>
</feature>
<reference evidence="2 3" key="1">
    <citation type="submission" date="2014-03" db="EMBL/GenBank/DDBJ databases">
        <title>Bradyrhizobium valentinum sp. nov., isolated from effective nodules of Lupinus mariae-josephae, a lupine endemic of basic-lime soils in Eastern Spain.</title>
        <authorList>
            <person name="Duran D."/>
            <person name="Rey L."/>
            <person name="Navarro A."/>
            <person name="Busquets A."/>
            <person name="Imperial J."/>
            <person name="Ruiz-Argueso T."/>
        </authorList>
    </citation>
    <scope>NUCLEOTIDE SEQUENCE [LARGE SCALE GENOMIC DNA]</scope>
    <source>
        <strain evidence="2 3">PAC68</strain>
    </source>
</reference>
<dbReference type="Gene3D" id="2.40.10.220">
    <property type="entry name" value="predicted glycosyltransferase like domains"/>
    <property type="match status" value="1"/>
</dbReference>
<comment type="caution">
    <text evidence="2">The sequence shown here is derived from an EMBL/GenBank/DDBJ whole genome shotgun (WGS) entry which is preliminary data.</text>
</comment>
<dbReference type="EMBL" id="LLXZ01000113">
    <property type="protein sequence ID" value="KRR06439.1"/>
    <property type="molecule type" value="Genomic_DNA"/>
</dbReference>
<dbReference type="GO" id="GO:0035438">
    <property type="term" value="F:cyclic-di-GMP binding"/>
    <property type="evidence" value="ECO:0007669"/>
    <property type="project" value="InterPro"/>
</dbReference>
<evidence type="ECO:0000259" key="1">
    <source>
        <dbReference type="Pfam" id="PF07238"/>
    </source>
</evidence>
<protein>
    <submittedName>
        <fullName evidence="2">Pilus assembly protein PilZ</fullName>
    </submittedName>
</protein>
<evidence type="ECO:0000313" key="3">
    <source>
        <dbReference type="Proteomes" id="UP000050863"/>
    </source>
</evidence>
<dbReference type="SUPFAM" id="SSF141371">
    <property type="entry name" value="PilZ domain-like"/>
    <property type="match status" value="1"/>
</dbReference>
<dbReference type="RefSeq" id="WP_057836683.1">
    <property type="nucleotide sequence ID" value="NZ_LLXZ01000113.1"/>
</dbReference>
<sequence length="105" mass="11809">MSRNRRKAKRVQFGHDYRATLVAADGTWRRDCVLIDISETGARLRIDGSPDLLKARQFFLLLSTTGLVFRRCQLIRLEGSEVGVAFITSRTLRARPYTPPGAASD</sequence>
<organism evidence="2 3">
    <name type="scientific">Bradyrhizobium jicamae</name>
    <dbReference type="NCBI Taxonomy" id="280332"/>
    <lineage>
        <taxon>Bacteria</taxon>
        <taxon>Pseudomonadati</taxon>
        <taxon>Pseudomonadota</taxon>
        <taxon>Alphaproteobacteria</taxon>
        <taxon>Hyphomicrobiales</taxon>
        <taxon>Nitrobacteraceae</taxon>
        <taxon>Bradyrhizobium</taxon>
    </lineage>
</organism>
<gene>
    <name evidence="2" type="ORF">CQ12_16545</name>
</gene>
<evidence type="ECO:0000313" key="2">
    <source>
        <dbReference type="EMBL" id="KRR06439.1"/>
    </source>
</evidence>
<dbReference type="OrthoDB" id="7960026at2"/>
<dbReference type="AlphaFoldDB" id="A0A0R3LF40"/>
<dbReference type="Pfam" id="PF07238">
    <property type="entry name" value="PilZ"/>
    <property type="match status" value="1"/>
</dbReference>
<proteinExistence type="predicted"/>
<name>A0A0R3LF40_9BRAD</name>
<accession>A0A0R3LF40</accession>
<keyword evidence="3" id="KW-1185">Reference proteome</keyword>